<keyword evidence="9" id="KW-1185">Reference proteome</keyword>
<dbReference type="PANTHER" id="PTHR15549">
    <property type="entry name" value="PAIRED IMMUNOGLOBULIN-LIKE TYPE 2 RECEPTOR"/>
    <property type="match status" value="1"/>
</dbReference>
<keyword evidence="3 6" id="KW-1133">Transmembrane helix</keyword>
<dbReference type="AlphaFoldDB" id="A0A194XGT6"/>
<evidence type="ECO:0000256" key="6">
    <source>
        <dbReference type="SAM" id="Phobius"/>
    </source>
</evidence>
<name>A0A194XGT6_MOLSC</name>
<dbReference type="InterPro" id="IPR051694">
    <property type="entry name" value="Immunoregulatory_rcpt-like"/>
</dbReference>
<evidence type="ECO:0000256" key="5">
    <source>
        <dbReference type="SAM" id="MobiDB-lite"/>
    </source>
</evidence>
<evidence type="ECO:0000256" key="3">
    <source>
        <dbReference type="ARBA" id="ARBA00022989"/>
    </source>
</evidence>
<accession>A0A194XGT6</accession>
<feature type="chain" id="PRO_5008268227" description="Mid2 domain-containing protein" evidence="7">
    <location>
        <begin position="21"/>
        <end position="373"/>
    </location>
</feature>
<dbReference type="OrthoDB" id="5215637at2759"/>
<evidence type="ECO:0000313" key="8">
    <source>
        <dbReference type="EMBL" id="KUJ18982.1"/>
    </source>
</evidence>
<evidence type="ECO:0000256" key="2">
    <source>
        <dbReference type="ARBA" id="ARBA00022692"/>
    </source>
</evidence>
<keyword evidence="7" id="KW-0732">Signal</keyword>
<sequence>MSSFISLLVLTLSHLPFGSAETPPTCYYPDGSIPTDYLWEPCTGDKYSSCCVPSEGDVCQKDGLCYYPDEDLVYRGTCTDQTWQDSACHVGTCVTGFETTWQWVGQCVASGSTSTVCGSMSDSAHVTPTCNGNAVLNTLFVTTTSMSSAHVYTAPPSINTALFSVETDTYTTTITANAQSTTLTSTYENTKTKTLSQTATDTGGGASATTTGTATDGAAGTGETIQKSKTVTVSIGMLVGIVAGLVVAIALVIGIIFFIRRKKRAFKKSEAIKLDNSDYPPPNGPVGADQVYPYEAPVNEITSPVKKYMYTSPKIDAYEMDDRTATMREKRGNGVMELHADDGGLRSPAPAYHEAMMPVELDGTSSLRHVSRR</sequence>
<dbReference type="GO" id="GO:0016020">
    <property type="term" value="C:membrane"/>
    <property type="evidence" value="ECO:0007669"/>
    <property type="project" value="UniProtKB-SubCell"/>
</dbReference>
<evidence type="ECO:0000256" key="1">
    <source>
        <dbReference type="ARBA" id="ARBA00004167"/>
    </source>
</evidence>
<keyword evidence="4 6" id="KW-0472">Membrane</keyword>
<dbReference type="GeneID" id="28829413"/>
<organism evidence="8 9">
    <name type="scientific">Mollisia scopiformis</name>
    <name type="common">Conifer needle endophyte fungus</name>
    <name type="synonym">Phialocephala scopiformis</name>
    <dbReference type="NCBI Taxonomy" id="149040"/>
    <lineage>
        <taxon>Eukaryota</taxon>
        <taxon>Fungi</taxon>
        <taxon>Dikarya</taxon>
        <taxon>Ascomycota</taxon>
        <taxon>Pezizomycotina</taxon>
        <taxon>Leotiomycetes</taxon>
        <taxon>Helotiales</taxon>
        <taxon>Mollisiaceae</taxon>
        <taxon>Mollisia</taxon>
    </lineage>
</organism>
<feature type="compositionally biased region" description="Low complexity" evidence="5">
    <location>
        <begin position="207"/>
        <end position="219"/>
    </location>
</feature>
<evidence type="ECO:0000313" key="9">
    <source>
        <dbReference type="Proteomes" id="UP000070700"/>
    </source>
</evidence>
<evidence type="ECO:0008006" key="10">
    <source>
        <dbReference type="Google" id="ProtNLM"/>
    </source>
</evidence>
<proteinExistence type="predicted"/>
<protein>
    <recommendedName>
        <fullName evidence="10">Mid2 domain-containing protein</fullName>
    </recommendedName>
</protein>
<evidence type="ECO:0000256" key="7">
    <source>
        <dbReference type="SAM" id="SignalP"/>
    </source>
</evidence>
<feature type="signal peptide" evidence="7">
    <location>
        <begin position="1"/>
        <end position="20"/>
    </location>
</feature>
<dbReference type="Proteomes" id="UP000070700">
    <property type="component" value="Unassembled WGS sequence"/>
</dbReference>
<gene>
    <name evidence="8" type="ORF">LY89DRAFT_732512</name>
</gene>
<keyword evidence="2 6" id="KW-0812">Transmembrane</keyword>
<dbReference type="PANTHER" id="PTHR15549:SF30">
    <property type="entry name" value="MID2 DOMAIN-CONTAINING PROTEIN"/>
    <property type="match status" value="1"/>
</dbReference>
<dbReference type="RefSeq" id="XP_018073337.1">
    <property type="nucleotide sequence ID" value="XM_018219687.1"/>
</dbReference>
<reference evidence="8 9" key="1">
    <citation type="submission" date="2015-10" db="EMBL/GenBank/DDBJ databases">
        <title>Full genome of DAOMC 229536 Phialocephala scopiformis, a fungal endophyte of spruce producing the potent anti-insectan compound rugulosin.</title>
        <authorList>
            <consortium name="DOE Joint Genome Institute"/>
            <person name="Walker A.K."/>
            <person name="Frasz S.L."/>
            <person name="Seifert K.A."/>
            <person name="Miller J.D."/>
            <person name="Mondo S.J."/>
            <person name="Labutti K."/>
            <person name="Lipzen A."/>
            <person name="Dockter R."/>
            <person name="Kennedy M."/>
            <person name="Grigoriev I.V."/>
            <person name="Spatafora J.W."/>
        </authorList>
    </citation>
    <scope>NUCLEOTIDE SEQUENCE [LARGE SCALE GENOMIC DNA]</scope>
    <source>
        <strain evidence="8 9">CBS 120377</strain>
    </source>
</reference>
<dbReference type="KEGG" id="psco:LY89DRAFT_732512"/>
<evidence type="ECO:0000256" key="4">
    <source>
        <dbReference type="ARBA" id="ARBA00023136"/>
    </source>
</evidence>
<feature type="region of interest" description="Disordered" evidence="5">
    <location>
        <begin position="195"/>
        <end position="219"/>
    </location>
</feature>
<comment type="subcellular location">
    <subcellularLocation>
        <location evidence="1">Membrane</location>
        <topology evidence="1">Single-pass membrane protein</topology>
    </subcellularLocation>
</comment>
<dbReference type="InParanoid" id="A0A194XGT6"/>
<dbReference type="EMBL" id="KQ947412">
    <property type="protein sequence ID" value="KUJ18982.1"/>
    <property type="molecule type" value="Genomic_DNA"/>
</dbReference>
<dbReference type="GO" id="GO:0071944">
    <property type="term" value="C:cell periphery"/>
    <property type="evidence" value="ECO:0007669"/>
    <property type="project" value="UniProtKB-ARBA"/>
</dbReference>
<feature type="transmembrane region" description="Helical" evidence="6">
    <location>
        <begin position="235"/>
        <end position="259"/>
    </location>
</feature>